<dbReference type="InterPro" id="IPR016186">
    <property type="entry name" value="C-type_lectin-like/link_sf"/>
</dbReference>
<proteinExistence type="predicted"/>
<organism evidence="3 4">
    <name type="scientific">Syphacia muris</name>
    <dbReference type="NCBI Taxonomy" id="451379"/>
    <lineage>
        <taxon>Eukaryota</taxon>
        <taxon>Metazoa</taxon>
        <taxon>Ecdysozoa</taxon>
        <taxon>Nematoda</taxon>
        <taxon>Chromadorea</taxon>
        <taxon>Rhabditida</taxon>
        <taxon>Spirurina</taxon>
        <taxon>Oxyuridomorpha</taxon>
        <taxon>Oxyuroidea</taxon>
        <taxon>Oxyuridae</taxon>
        <taxon>Syphacia</taxon>
    </lineage>
</organism>
<dbReference type="AlphaFoldDB" id="A0A0N5ACI2"/>
<dbReference type="PANTHER" id="PTHR31024:SF3">
    <property type="entry name" value="C-TYPE LECTIN-RELATED"/>
    <property type="match status" value="1"/>
</dbReference>
<dbReference type="WBParaSite" id="SMUV_0000185801-mRNA-1">
    <property type="protein sequence ID" value="SMUV_0000185801-mRNA-1"/>
    <property type="gene ID" value="SMUV_0000185801"/>
</dbReference>
<protein>
    <submittedName>
        <fullName evidence="4">C-type lectin domain-containing protein</fullName>
    </submittedName>
</protein>
<dbReference type="Gene3D" id="3.10.100.10">
    <property type="entry name" value="Mannose-Binding Protein A, subunit A"/>
    <property type="match status" value="1"/>
</dbReference>
<evidence type="ECO:0000313" key="4">
    <source>
        <dbReference type="WBParaSite" id="SMUV_0000185801-mRNA-1"/>
    </source>
</evidence>
<keyword evidence="3" id="KW-1185">Reference proteome</keyword>
<dbReference type="Proteomes" id="UP000046393">
    <property type="component" value="Unplaced"/>
</dbReference>
<dbReference type="CDD" id="cd00037">
    <property type="entry name" value="CLECT"/>
    <property type="match status" value="1"/>
</dbReference>
<evidence type="ECO:0000313" key="3">
    <source>
        <dbReference type="Proteomes" id="UP000046393"/>
    </source>
</evidence>
<dbReference type="PROSITE" id="PS50041">
    <property type="entry name" value="C_TYPE_LECTIN_2"/>
    <property type="match status" value="1"/>
</dbReference>
<dbReference type="Pfam" id="PF00059">
    <property type="entry name" value="Lectin_C"/>
    <property type="match status" value="1"/>
</dbReference>
<evidence type="ECO:0000259" key="2">
    <source>
        <dbReference type="PROSITE" id="PS50041"/>
    </source>
</evidence>
<feature type="signal peptide" evidence="1">
    <location>
        <begin position="1"/>
        <end position="16"/>
    </location>
</feature>
<feature type="chain" id="PRO_5005893033" evidence="1">
    <location>
        <begin position="17"/>
        <end position="181"/>
    </location>
</feature>
<dbReference type="InterPro" id="IPR016187">
    <property type="entry name" value="CTDL_fold"/>
</dbReference>
<reference evidence="4" key="1">
    <citation type="submission" date="2017-02" db="UniProtKB">
        <authorList>
            <consortium name="WormBaseParasite"/>
        </authorList>
    </citation>
    <scope>IDENTIFICATION</scope>
</reference>
<dbReference type="InterPro" id="IPR001304">
    <property type="entry name" value="C-type_lectin-like"/>
</dbReference>
<evidence type="ECO:0000256" key="1">
    <source>
        <dbReference type="SAM" id="SignalP"/>
    </source>
</evidence>
<name>A0A0N5ACI2_9BILA</name>
<dbReference type="SUPFAM" id="SSF56436">
    <property type="entry name" value="C-type lectin-like"/>
    <property type="match status" value="1"/>
</dbReference>
<accession>A0A0N5ACI2</accession>
<feature type="domain" description="C-type lectin" evidence="2">
    <location>
        <begin position="41"/>
        <end position="154"/>
    </location>
</feature>
<dbReference type="PANTHER" id="PTHR31024">
    <property type="entry name" value="C-TYPE LECTIN"/>
    <property type="match status" value="1"/>
</dbReference>
<keyword evidence="1" id="KW-0732">Signal</keyword>
<dbReference type="SMART" id="SM00034">
    <property type="entry name" value="CLECT"/>
    <property type="match status" value="1"/>
</dbReference>
<sequence length="181" mass="20516">LLLLLSCFFDISLVRFLLLTANCFCNIGAVQFYDADDKCKKYGECYHLSSFALPLESAEYACEGIGGHLSDIYSEKKANFLRGLHLSTDLYPFWVGLHCETSSLCSGARNYTFDTNNYENWCVKKAQPNFNNGNCVYEDYCSETSYGWFTAECDDIITDHYFSCQTDACSISNFCSQESQV</sequence>